<accession>A0A6B0TP69</accession>
<dbReference type="PANTHER" id="PTHR34980">
    <property type="entry name" value="INNER MEMBRANE PROTEIN-RELATED-RELATED"/>
    <property type="match status" value="1"/>
</dbReference>
<evidence type="ECO:0000256" key="1">
    <source>
        <dbReference type="SAM" id="Phobius"/>
    </source>
</evidence>
<organism evidence="2 3">
    <name type="scientific">Oceanomicrobium pacificus</name>
    <dbReference type="NCBI Taxonomy" id="2692916"/>
    <lineage>
        <taxon>Bacteria</taxon>
        <taxon>Pseudomonadati</taxon>
        <taxon>Pseudomonadota</taxon>
        <taxon>Alphaproteobacteria</taxon>
        <taxon>Rhodobacterales</taxon>
        <taxon>Paracoccaceae</taxon>
        <taxon>Oceanomicrobium</taxon>
    </lineage>
</organism>
<dbReference type="EMBL" id="WUWG01000005">
    <property type="protein sequence ID" value="MXU66357.1"/>
    <property type="molecule type" value="Genomic_DNA"/>
</dbReference>
<dbReference type="GO" id="GO:0005886">
    <property type="term" value="C:plasma membrane"/>
    <property type="evidence" value="ECO:0007669"/>
    <property type="project" value="TreeGrafter"/>
</dbReference>
<dbReference type="Proteomes" id="UP000436016">
    <property type="component" value="Unassembled WGS sequence"/>
</dbReference>
<dbReference type="PANTHER" id="PTHR34980:SF2">
    <property type="entry name" value="INNER MEMBRANE PROTEIN YHAH-RELATED"/>
    <property type="match status" value="1"/>
</dbReference>
<comment type="caution">
    <text evidence="2">The sequence shown here is derived from an EMBL/GenBank/DDBJ whole genome shotgun (WGS) entry which is preliminary data.</text>
</comment>
<proteinExistence type="predicted"/>
<feature type="transmembrane region" description="Helical" evidence="1">
    <location>
        <begin position="95"/>
        <end position="115"/>
    </location>
</feature>
<dbReference type="InterPro" id="IPR008523">
    <property type="entry name" value="DUF805"/>
</dbReference>
<feature type="transmembrane region" description="Helical" evidence="1">
    <location>
        <begin position="26"/>
        <end position="54"/>
    </location>
</feature>
<evidence type="ECO:0000313" key="3">
    <source>
        <dbReference type="Proteomes" id="UP000436016"/>
    </source>
</evidence>
<dbReference type="AlphaFoldDB" id="A0A6B0TP69"/>
<reference evidence="2 3" key="1">
    <citation type="submission" date="2019-12" db="EMBL/GenBank/DDBJ databases">
        <title>Strain KN286 was isolated from seawater, which was collected from Caroline Seamount in the tropical western Pacific.</title>
        <authorList>
            <person name="Wang Q."/>
        </authorList>
    </citation>
    <scope>NUCLEOTIDE SEQUENCE [LARGE SCALE GENOMIC DNA]</scope>
    <source>
        <strain evidence="2 3">KN286</strain>
    </source>
</reference>
<protein>
    <submittedName>
        <fullName evidence="2">DUF805 domain-containing protein</fullName>
    </submittedName>
</protein>
<keyword evidence="1" id="KW-1133">Transmembrane helix</keyword>
<dbReference type="Pfam" id="PF05656">
    <property type="entry name" value="DUF805"/>
    <property type="match status" value="1"/>
</dbReference>
<sequence>MNMQESVRHVLSNYATFSGRAPRPEFWWWVLFVFVLLLVTQAIDAFLIVPLLGIEPALEGENPSRPLSMLVSLALIIPNLAVGVRRLHDTDKSGWWILIGLIPIIGFLVLLYFYAQKGTEGENRFGPPPAGTA</sequence>
<keyword evidence="1" id="KW-0812">Transmembrane</keyword>
<dbReference type="RefSeq" id="WP_160855746.1">
    <property type="nucleotide sequence ID" value="NZ_WUWG01000005.1"/>
</dbReference>
<name>A0A6B0TP69_9RHOB</name>
<keyword evidence="1" id="KW-0472">Membrane</keyword>
<evidence type="ECO:0000313" key="2">
    <source>
        <dbReference type="EMBL" id="MXU66357.1"/>
    </source>
</evidence>
<keyword evidence="3" id="KW-1185">Reference proteome</keyword>
<gene>
    <name evidence="2" type="ORF">GSH16_12965</name>
</gene>